<dbReference type="InterPro" id="IPR008927">
    <property type="entry name" value="6-PGluconate_DH-like_C_sf"/>
</dbReference>
<comment type="function">
    <text evidence="4">Catalyzes the NADPH-dependent reduction of ketopantoate into pantoic acid.</text>
</comment>
<dbReference type="InterPro" id="IPR036291">
    <property type="entry name" value="NAD(P)-bd_dom_sf"/>
</dbReference>
<dbReference type="EC" id="1.1.1.169" evidence="4"/>
<keyword evidence="3 4" id="KW-0560">Oxidoreductase</keyword>
<protein>
    <recommendedName>
        <fullName evidence="4">2-dehydropantoate 2-reductase</fullName>
        <ecNumber evidence="4">1.1.1.169</ecNumber>
    </recommendedName>
    <alternativeName>
        <fullName evidence="4">Ketopantoate reductase</fullName>
    </alternativeName>
</protein>
<evidence type="ECO:0000256" key="3">
    <source>
        <dbReference type="ARBA" id="ARBA00023002"/>
    </source>
</evidence>
<evidence type="ECO:0000313" key="7">
    <source>
        <dbReference type="EMBL" id="MBM7477586.1"/>
    </source>
</evidence>
<dbReference type="Pfam" id="PF02558">
    <property type="entry name" value="ApbA"/>
    <property type="match status" value="1"/>
</dbReference>
<dbReference type="InterPro" id="IPR013332">
    <property type="entry name" value="KPR_N"/>
</dbReference>
<dbReference type="InterPro" id="IPR051402">
    <property type="entry name" value="KPR-Related"/>
</dbReference>
<gene>
    <name evidence="7" type="ORF">JOD49_000506</name>
</gene>
<dbReference type="SUPFAM" id="SSF48179">
    <property type="entry name" value="6-phosphogluconate dehydrogenase C-terminal domain-like"/>
    <property type="match status" value="1"/>
</dbReference>
<dbReference type="InterPro" id="IPR003710">
    <property type="entry name" value="ApbA"/>
</dbReference>
<organism evidence="7 8">
    <name type="scientific">Oerskovia jenensis</name>
    <dbReference type="NCBI Taxonomy" id="162169"/>
    <lineage>
        <taxon>Bacteria</taxon>
        <taxon>Bacillati</taxon>
        <taxon>Actinomycetota</taxon>
        <taxon>Actinomycetes</taxon>
        <taxon>Micrococcales</taxon>
        <taxon>Cellulomonadaceae</taxon>
        <taxon>Oerskovia</taxon>
    </lineage>
</organism>
<feature type="domain" description="Ketopantoate reductase C-terminal" evidence="6">
    <location>
        <begin position="188"/>
        <end position="295"/>
    </location>
</feature>
<keyword evidence="4" id="KW-0566">Pantothenate biosynthesis</keyword>
<comment type="caution">
    <text evidence="7">The sequence shown here is derived from an EMBL/GenBank/DDBJ whole genome shotgun (WGS) entry which is preliminary data.</text>
</comment>
<reference evidence="7 8" key="1">
    <citation type="submission" date="2021-01" db="EMBL/GenBank/DDBJ databases">
        <title>Sequencing the genomes of 1000 actinobacteria strains.</title>
        <authorList>
            <person name="Klenk H.-P."/>
        </authorList>
    </citation>
    <scope>NUCLEOTIDE SEQUENCE [LARGE SCALE GENOMIC DNA]</scope>
    <source>
        <strain evidence="7 8">DSM 46000</strain>
    </source>
</reference>
<comment type="catalytic activity">
    <reaction evidence="4">
        <text>(R)-pantoate + NADP(+) = 2-dehydropantoate + NADPH + H(+)</text>
        <dbReference type="Rhea" id="RHEA:16233"/>
        <dbReference type="ChEBI" id="CHEBI:11561"/>
        <dbReference type="ChEBI" id="CHEBI:15378"/>
        <dbReference type="ChEBI" id="CHEBI:15980"/>
        <dbReference type="ChEBI" id="CHEBI:57783"/>
        <dbReference type="ChEBI" id="CHEBI:58349"/>
        <dbReference type="EC" id="1.1.1.169"/>
    </reaction>
</comment>
<dbReference type="Proteomes" id="UP000698059">
    <property type="component" value="Unassembled WGS sequence"/>
</dbReference>
<comment type="similarity">
    <text evidence="1 4">Belongs to the ketopantoate reductase family.</text>
</comment>
<dbReference type="NCBIfam" id="TIGR00745">
    <property type="entry name" value="apbA_panE"/>
    <property type="match status" value="1"/>
</dbReference>
<dbReference type="EMBL" id="JAFBBO010000001">
    <property type="protein sequence ID" value="MBM7477586.1"/>
    <property type="molecule type" value="Genomic_DNA"/>
</dbReference>
<dbReference type="PANTHER" id="PTHR21708">
    <property type="entry name" value="PROBABLE 2-DEHYDROPANTOATE 2-REDUCTASE"/>
    <property type="match status" value="1"/>
</dbReference>
<dbReference type="PANTHER" id="PTHR21708:SF26">
    <property type="entry name" value="2-DEHYDROPANTOATE 2-REDUCTASE"/>
    <property type="match status" value="1"/>
</dbReference>
<keyword evidence="8" id="KW-1185">Reference proteome</keyword>
<dbReference type="Gene3D" id="3.40.50.720">
    <property type="entry name" value="NAD(P)-binding Rossmann-like Domain"/>
    <property type="match status" value="1"/>
</dbReference>
<dbReference type="InterPro" id="IPR013752">
    <property type="entry name" value="KPA_reductase"/>
</dbReference>
<dbReference type="SUPFAM" id="SSF51735">
    <property type="entry name" value="NAD(P)-binding Rossmann-fold domains"/>
    <property type="match status" value="1"/>
</dbReference>
<evidence type="ECO:0000256" key="4">
    <source>
        <dbReference type="RuleBase" id="RU362068"/>
    </source>
</evidence>
<dbReference type="Pfam" id="PF08546">
    <property type="entry name" value="ApbA_C"/>
    <property type="match status" value="1"/>
</dbReference>
<dbReference type="RefSeq" id="WP_205305847.1">
    <property type="nucleotide sequence ID" value="NZ_BAAAVF010000010.1"/>
</dbReference>
<accession>A0ABS2LAZ5</accession>
<evidence type="ECO:0000259" key="5">
    <source>
        <dbReference type="Pfam" id="PF02558"/>
    </source>
</evidence>
<keyword evidence="2 4" id="KW-0521">NADP</keyword>
<dbReference type="Gene3D" id="1.10.1040.10">
    <property type="entry name" value="N-(1-d-carboxylethyl)-l-norvaline Dehydrogenase, domain 2"/>
    <property type="match status" value="1"/>
</dbReference>
<sequence>MGLPPRSPSIAILGAGGVGGLVGAMLARTGDVRVSFVARDATAAAMHEGGLFVRSVQLGDFHVEARSATHLVSPVDVLIVAVKATGLADALDLVSSEAVGDAVVVPLLNGVEHLDVLRDRFGSERVVPAVIRVESTRVAPGQIVHGSPFVEIDLAAGDAPRGRVDAVRDLLAHAGITTTVRADEAALVWAKLSFLAPLALLTTRHRATIGEVRTVHRAELEALVTEVASVATASGAPADPATSLALYDRFPADARSSMERDAQAGRPLEVDAIGGAVVRAAERHHVAVPLTARLVVELTGGRS</sequence>
<feature type="domain" description="Ketopantoate reductase N-terminal" evidence="5">
    <location>
        <begin position="10"/>
        <end position="147"/>
    </location>
</feature>
<dbReference type="GO" id="GO:0008677">
    <property type="term" value="F:2-dehydropantoate 2-reductase activity"/>
    <property type="evidence" value="ECO:0007669"/>
    <property type="project" value="UniProtKB-EC"/>
</dbReference>
<comment type="pathway">
    <text evidence="4">Cofactor biosynthesis; (R)-pantothenate biosynthesis; (R)-pantoate from 3-methyl-2-oxobutanoate: step 2/2.</text>
</comment>
<evidence type="ECO:0000256" key="1">
    <source>
        <dbReference type="ARBA" id="ARBA00007870"/>
    </source>
</evidence>
<proteinExistence type="inferred from homology"/>
<dbReference type="InterPro" id="IPR013328">
    <property type="entry name" value="6PGD_dom2"/>
</dbReference>
<evidence type="ECO:0000313" key="8">
    <source>
        <dbReference type="Proteomes" id="UP000698059"/>
    </source>
</evidence>
<evidence type="ECO:0000256" key="2">
    <source>
        <dbReference type="ARBA" id="ARBA00022857"/>
    </source>
</evidence>
<evidence type="ECO:0000259" key="6">
    <source>
        <dbReference type="Pfam" id="PF08546"/>
    </source>
</evidence>
<name>A0ABS2LAZ5_9CELL</name>